<comment type="similarity">
    <text evidence="11 12">Belongs to the TonB-dependent receptor family.</text>
</comment>
<keyword evidence="13" id="KW-0732">Signal</keyword>
<dbReference type="InterPro" id="IPR000531">
    <property type="entry name" value="Beta-barrel_TonB"/>
</dbReference>
<keyword evidence="10 11" id="KW-0998">Cell outer membrane</keyword>
<keyword evidence="17" id="KW-1185">Reference proteome</keyword>
<dbReference type="CDD" id="cd01347">
    <property type="entry name" value="ligand_gated_channel"/>
    <property type="match status" value="1"/>
</dbReference>
<evidence type="ECO:0000259" key="14">
    <source>
        <dbReference type="Pfam" id="PF00593"/>
    </source>
</evidence>
<comment type="subcellular location">
    <subcellularLocation>
        <location evidence="1 11">Cell outer membrane</location>
        <topology evidence="1 11">Multi-pass membrane protein</topology>
    </subcellularLocation>
</comment>
<gene>
    <name evidence="16" type="ORF">ED208_00840</name>
</gene>
<dbReference type="InterPro" id="IPR012910">
    <property type="entry name" value="Plug_dom"/>
</dbReference>
<evidence type="ECO:0000256" key="11">
    <source>
        <dbReference type="PROSITE-ProRule" id="PRU01360"/>
    </source>
</evidence>
<keyword evidence="6" id="KW-0408">Iron</keyword>
<dbReference type="AlphaFoldDB" id="A0A3N0VK29"/>
<proteinExistence type="inferred from homology"/>
<keyword evidence="9 11" id="KW-0472">Membrane</keyword>
<keyword evidence="16" id="KW-0675">Receptor</keyword>
<keyword evidence="3 11" id="KW-1134">Transmembrane beta strand</keyword>
<sequence length="800" mass="87273">MARQTPPPGFRRHPLALAVAALFSSAPLGLAHAQVTAKAAEDVVLDNVTVTATRRNSGVQDTPLNITAVTGAEIQRQGMTDMSDLVQLVPGIYFEDTGGRDGNPMIARGLNVDSLGPSGNDNGGSVSTYIGDIPLYLDLKLFDVNRVEVLLGPQGTLYGAGSLGGAVRYIPNRPNTSKASLSVSQDSYGINYSSGVGSKTVAVGNLPLSPDAAVRASLGYIHTPGFVDADYLVREPGVSDPEPDFTDPIAIASNLYSKEDSDSENTLAGNLAFLYRLSDKLDANLSYYYQDQSVGSRSINQRQSFGTGSYQSGFRYLEPNERKNQLLSLEVNWDLDFAKLTSATGYSRYTELGQRDQTDLLLSFEYGYEDFPAFSAYTRETGRQKRLNQELRLVSSGEGPWNWIVGGFFNQSDSTFTSSEFVPGFPGFAGVDRPDNLEYFQLDDQTFTETALFGELGYQLTPAWTVTVGARAFKFENSAISAFALPLVDGSAPNEILLTPQFNQISADDSIFKFNTAYQFNKDLLGYLTISQGYRPGGVNSVPPCLDPLPAGQNVCALPNEVLIQPDKTLNHELGFHSSWLKNRLFINGSVYYIRWEDVQVAGTTVNGAIPITVNGALAKSQGLDLQVQGLLSRHWRVNANYSYTDAQLTRDAPGIVRGEDAYAGDRLPGTPQHQASLLIGYTQSLPNGWIGSANYGVRAVGDRLTKVGERNNGESLSGYVVHRAALSVADRQWTARLYAENLFNRYVETSVRNDRSYITAIAGGGDTDNGDGFKLRSYYKTVLEPLRVGLSFRYDFDLQ</sequence>
<evidence type="ECO:0000256" key="1">
    <source>
        <dbReference type="ARBA" id="ARBA00004571"/>
    </source>
</evidence>
<evidence type="ECO:0000256" key="4">
    <source>
        <dbReference type="ARBA" id="ARBA00022496"/>
    </source>
</evidence>
<dbReference type="RefSeq" id="WP_123209966.1">
    <property type="nucleotide sequence ID" value="NZ_RJVO01000001.1"/>
</dbReference>
<protein>
    <submittedName>
        <fullName evidence="16">TonB-dependent receptor</fullName>
    </submittedName>
</protein>
<dbReference type="GO" id="GO:0006826">
    <property type="term" value="P:iron ion transport"/>
    <property type="evidence" value="ECO:0007669"/>
    <property type="project" value="UniProtKB-KW"/>
</dbReference>
<evidence type="ECO:0000256" key="2">
    <source>
        <dbReference type="ARBA" id="ARBA00022448"/>
    </source>
</evidence>
<dbReference type="EMBL" id="RJVO01000001">
    <property type="protein sequence ID" value="ROH93114.1"/>
    <property type="molecule type" value="Genomic_DNA"/>
</dbReference>
<evidence type="ECO:0000313" key="17">
    <source>
        <dbReference type="Proteomes" id="UP000282106"/>
    </source>
</evidence>
<dbReference type="GO" id="GO:0009279">
    <property type="term" value="C:cell outer membrane"/>
    <property type="evidence" value="ECO:0007669"/>
    <property type="project" value="UniProtKB-SubCell"/>
</dbReference>
<name>A0A3N0VK29_9GAMM</name>
<dbReference type="Pfam" id="PF07715">
    <property type="entry name" value="Plug"/>
    <property type="match status" value="1"/>
</dbReference>
<feature type="signal peptide" evidence="13">
    <location>
        <begin position="1"/>
        <end position="33"/>
    </location>
</feature>
<evidence type="ECO:0000256" key="13">
    <source>
        <dbReference type="SAM" id="SignalP"/>
    </source>
</evidence>
<dbReference type="InterPro" id="IPR036942">
    <property type="entry name" value="Beta-barrel_TonB_sf"/>
</dbReference>
<dbReference type="PANTHER" id="PTHR32552:SF81">
    <property type="entry name" value="TONB-DEPENDENT OUTER MEMBRANE RECEPTOR"/>
    <property type="match status" value="1"/>
</dbReference>
<feature type="domain" description="TonB-dependent receptor plug" evidence="15">
    <location>
        <begin position="59"/>
        <end position="166"/>
    </location>
</feature>
<dbReference type="SUPFAM" id="SSF56935">
    <property type="entry name" value="Porins"/>
    <property type="match status" value="1"/>
</dbReference>
<feature type="chain" id="PRO_5018233712" evidence="13">
    <location>
        <begin position="34"/>
        <end position="800"/>
    </location>
</feature>
<keyword evidence="2 11" id="KW-0813">Transport</keyword>
<evidence type="ECO:0000259" key="15">
    <source>
        <dbReference type="Pfam" id="PF07715"/>
    </source>
</evidence>
<reference evidence="16 17" key="1">
    <citation type="submission" date="2018-10" db="EMBL/GenBank/DDBJ databases">
        <authorList>
            <person name="Chen W.-M."/>
        </authorList>
    </citation>
    <scope>NUCLEOTIDE SEQUENCE [LARGE SCALE GENOMIC DNA]</scope>
    <source>
        <strain evidence="16 17">THS-13</strain>
    </source>
</reference>
<keyword evidence="7" id="KW-0406">Ion transport</keyword>
<dbReference type="Gene3D" id="2.40.170.20">
    <property type="entry name" value="TonB-dependent receptor, beta-barrel domain"/>
    <property type="match status" value="1"/>
</dbReference>
<dbReference type="Pfam" id="PF00593">
    <property type="entry name" value="TonB_dep_Rec_b-barrel"/>
    <property type="match status" value="1"/>
</dbReference>
<feature type="domain" description="TonB-dependent receptor-like beta-barrel" evidence="14">
    <location>
        <begin position="279"/>
        <end position="743"/>
    </location>
</feature>
<evidence type="ECO:0000256" key="8">
    <source>
        <dbReference type="ARBA" id="ARBA00023077"/>
    </source>
</evidence>
<dbReference type="InParanoid" id="A0A3N0VK29"/>
<comment type="caution">
    <text evidence="16">The sequence shown here is derived from an EMBL/GenBank/DDBJ whole genome shotgun (WGS) entry which is preliminary data.</text>
</comment>
<evidence type="ECO:0000256" key="7">
    <source>
        <dbReference type="ARBA" id="ARBA00023065"/>
    </source>
</evidence>
<dbReference type="InterPro" id="IPR039426">
    <property type="entry name" value="TonB-dep_rcpt-like"/>
</dbReference>
<keyword evidence="4" id="KW-0410">Iron transport</keyword>
<keyword evidence="5 11" id="KW-0812">Transmembrane</keyword>
<dbReference type="PROSITE" id="PS52016">
    <property type="entry name" value="TONB_DEPENDENT_REC_3"/>
    <property type="match status" value="1"/>
</dbReference>
<evidence type="ECO:0000256" key="12">
    <source>
        <dbReference type="RuleBase" id="RU003357"/>
    </source>
</evidence>
<evidence type="ECO:0000256" key="5">
    <source>
        <dbReference type="ARBA" id="ARBA00022692"/>
    </source>
</evidence>
<dbReference type="Proteomes" id="UP000282106">
    <property type="component" value="Unassembled WGS sequence"/>
</dbReference>
<evidence type="ECO:0000256" key="6">
    <source>
        <dbReference type="ARBA" id="ARBA00023004"/>
    </source>
</evidence>
<evidence type="ECO:0000256" key="9">
    <source>
        <dbReference type="ARBA" id="ARBA00023136"/>
    </source>
</evidence>
<organism evidence="16 17">
    <name type="scientific">Stagnimonas aquatica</name>
    <dbReference type="NCBI Taxonomy" id="2689987"/>
    <lineage>
        <taxon>Bacteria</taxon>
        <taxon>Pseudomonadati</taxon>
        <taxon>Pseudomonadota</taxon>
        <taxon>Gammaproteobacteria</taxon>
        <taxon>Nevskiales</taxon>
        <taxon>Nevskiaceae</taxon>
        <taxon>Stagnimonas</taxon>
    </lineage>
</organism>
<evidence type="ECO:0000256" key="10">
    <source>
        <dbReference type="ARBA" id="ARBA00023237"/>
    </source>
</evidence>
<dbReference type="PANTHER" id="PTHR32552">
    <property type="entry name" value="FERRICHROME IRON RECEPTOR-RELATED"/>
    <property type="match status" value="1"/>
</dbReference>
<evidence type="ECO:0000256" key="3">
    <source>
        <dbReference type="ARBA" id="ARBA00022452"/>
    </source>
</evidence>
<keyword evidence="8 12" id="KW-0798">TonB box</keyword>
<evidence type="ECO:0000313" key="16">
    <source>
        <dbReference type="EMBL" id="ROH93114.1"/>
    </source>
</evidence>
<accession>A0A3N0VK29</accession>